<proteinExistence type="predicted"/>
<sequence length="188" mass="21301">MAPTAKNTRSGVKGHVTRIINFIRAYQSTPMSERASSELTEQEKRLREKFESFKTLTLQVQEDMVTEEATDQELQAEIDYVAATEEEVSDAKVIMDYKQKEWREEKERIRKEEKEQKKEEGGGGKGAETPQHSPTTTTAECSRSSVTTTTTCSFYAAIDRRHSSSQSSTRSAKRSSNNSHHEITTKTN</sequence>
<evidence type="ECO:0000256" key="1">
    <source>
        <dbReference type="SAM" id="MobiDB-lite"/>
    </source>
</evidence>
<feature type="region of interest" description="Disordered" evidence="1">
    <location>
        <begin position="95"/>
        <end position="188"/>
    </location>
</feature>
<dbReference type="InParanoid" id="E9HSR6"/>
<accession>E9HSR6</accession>
<organism evidence="2 3">
    <name type="scientific">Daphnia pulex</name>
    <name type="common">Water flea</name>
    <dbReference type="NCBI Taxonomy" id="6669"/>
    <lineage>
        <taxon>Eukaryota</taxon>
        <taxon>Metazoa</taxon>
        <taxon>Ecdysozoa</taxon>
        <taxon>Arthropoda</taxon>
        <taxon>Crustacea</taxon>
        <taxon>Branchiopoda</taxon>
        <taxon>Diplostraca</taxon>
        <taxon>Cladocera</taxon>
        <taxon>Anomopoda</taxon>
        <taxon>Daphniidae</taxon>
        <taxon>Daphnia</taxon>
    </lineage>
</organism>
<evidence type="ECO:0000313" key="2">
    <source>
        <dbReference type="EMBL" id="EFX65209.1"/>
    </source>
</evidence>
<dbReference type="Proteomes" id="UP000000305">
    <property type="component" value="Unassembled WGS sequence"/>
</dbReference>
<feature type="compositionally biased region" description="Low complexity" evidence="1">
    <location>
        <begin position="164"/>
        <end position="178"/>
    </location>
</feature>
<gene>
    <name evidence="2" type="ORF">DAPPUDRAFT_117464</name>
</gene>
<keyword evidence="3" id="KW-1185">Reference proteome</keyword>
<dbReference type="PANTHER" id="PTHR22954">
    <property type="entry name" value="RETROVIRAL PROTEASE-RELATED"/>
    <property type="match status" value="1"/>
</dbReference>
<name>E9HSR6_DAPPU</name>
<dbReference type="AlphaFoldDB" id="E9HSR6"/>
<feature type="compositionally biased region" description="Basic and acidic residues" evidence="1">
    <location>
        <begin position="95"/>
        <end position="122"/>
    </location>
</feature>
<dbReference type="KEGG" id="dpx:DAPPUDRAFT_117464"/>
<dbReference type="PANTHER" id="PTHR22954:SF3">
    <property type="entry name" value="PROTEIN CBG08539"/>
    <property type="match status" value="1"/>
</dbReference>
<dbReference type="EMBL" id="GL732756">
    <property type="protein sequence ID" value="EFX65209.1"/>
    <property type="molecule type" value="Genomic_DNA"/>
</dbReference>
<dbReference type="PhylomeDB" id="E9HSR6"/>
<evidence type="ECO:0000313" key="3">
    <source>
        <dbReference type="Proteomes" id="UP000000305"/>
    </source>
</evidence>
<dbReference type="HOGENOM" id="CLU_1442456_0_0_1"/>
<protein>
    <submittedName>
        <fullName evidence="2">Uncharacterized protein</fullName>
    </submittedName>
</protein>
<feature type="compositionally biased region" description="Basic and acidic residues" evidence="1">
    <location>
        <begin position="179"/>
        <end position="188"/>
    </location>
</feature>
<reference evidence="2 3" key="1">
    <citation type="journal article" date="2011" name="Science">
        <title>The ecoresponsive genome of Daphnia pulex.</title>
        <authorList>
            <person name="Colbourne J.K."/>
            <person name="Pfrender M.E."/>
            <person name="Gilbert D."/>
            <person name="Thomas W.K."/>
            <person name="Tucker A."/>
            <person name="Oakley T.H."/>
            <person name="Tokishita S."/>
            <person name="Aerts A."/>
            <person name="Arnold G.J."/>
            <person name="Basu M.K."/>
            <person name="Bauer D.J."/>
            <person name="Caceres C.E."/>
            <person name="Carmel L."/>
            <person name="Casola C."/>
            <person name="Choi J.H."/>
            <person name="Detter J.C."/>
            <person name="Dong Q."/>
            <person name="Dusheyko S."/>
            <person name="Eads B.D."/>
            <person name="Frohlich T."/>
            <person name="Geiler-Samerotte K.A."/>
            <person name="Gerlach D."/>
            <person name="Hatcher P."/>
            <person name="Jogdeo S."/>
            <person name="Krijgsveld J."/>
            <person name="Kriventseva E.V."/>
            <person name="Kultz D."/>
            <person name="Laforsch C."/>
            <person name="Lindquist E."/>
            <person name="Lopez J."/>
            <person name="Manak J.R."/>
            <person name="Muller J."/>
            <person name="Pangilinan J."/>
            <person name="Patwardhan R.P."/>
            <person name="Pitluck S."/>
            <person name="Pritham E.J."/>
            <person name="Rechtsteiner A."/>
            <person name="Rho M."/>
            <person name="Rogozin I.B."/>
            <person name="Sakarya O."/>
            <person name="Salamov A."/>
            <person name="Schaack S."/>
            <person name="Shapiro H."/>
            <person name="Shiga Y."/>
            <person name="Skalitzky C."/>
            <person name="Smith Z."/>
            <person name="Souvorov A."/>
            <person name="Sung W."/>
            <person name="Tang Z."/>
            <person name="Tsuchiya D."/>
            <person name="Tu H."/>
            <person name="Vos H."/>
            <person name="Wang M."/>
            <person name="Wolf Y.I."/>
            <person name="Yamagata H."/>
            <person name="Yamada T."/>
            <person name="Ye Y."/>
            <person name="Shaw J.R."/>
            <person name="Andrews J."/>
            <person name="Crease T.J."/>
            <person name="Tang H."/>
            <person name="Lucas S.M."/>
            <person name="Robertson H.M."/>
            <person name="Bork P."/>
            <person name="Koonin E.V."/>
            <person name="Zdobnov E.M."/>
            <person name="Grigoriev I.V."/>
            <person name="Lynch M."/>
            <person name="Boore J.L."/>
        </authorList>
    </citation>
    <scope>NUCLEOTIDE SEQUENCE [LARGE SCALE GENOMIC DNA]</scope>
</reference>
<feature type="compositionally biased region" description="Polar residues" evidence="1">
    <location>
        <begin position="130"/>
        <end position="146"/>
    </location>
</feature>